<gene>
    <name evidence="2" type="ORF">SAMN02745824_2005</name>
</gene>
<dbReference type="OrthoDB" id="2974133at2"/>
<keyword evidence="1" id="KW-0812">Transmembrane</keyword>
<evidence type="ECO:0000313" key="2">
    <source>
        <dbReference type="EMBL" id="SIN84358.1"/>
    </source>
</evidence>
<organism evidence="2 3">
    <name type="scientific">Parasphingorhabdus marina DSM 22363</name>
    <dbReference type="NCBI Taxonomy" id="1123272"/>
    <lineage>
        <taxon>Bacteria</taxon>
        <taxon>Pseudomonadati</taxon>
        <taxon>Pseudomonadota</taxon>
        <taxon>Alphaproteobacteria</taxon>
        <taxon>Sphingomonadales</taxon>
        <taxon>Sphingomonadaceae</taxon>
        <taxon>Parasphingorhabdus</taxon>
    </lineage>
</organism>
<dbReference type="Proteomes" id="UP000185192">
    <property type="component" value="Unassembled WGS sequence"/>
</dbReference>
<dbReference type="RefSeq" id="WP_074205107.1">
    <property type="nucleotide sequence ID" value="NZ_FSQW01000002.1"/>
</dbReference>
<dbReference type="STRING" id="1123272.SAMN02745824_2005"/>
<evidence type="ECO:0000256" key="1">
    <source>
        <dbReference type="SAM" id="Phobius"/>
    </source>
</evidence>
<accession>A0A1N6EMZ9</accession>
<dbReference type="AlphaFoldDB" id="A0A1N6EMZ9"/>
<proteinExistence type="predicted"/>
<keyword evidence="3" id="KW-1185">Reference proteome</keyword>
<evidence type="ECO:0000313" key="3">
    <source>
        <dbReference type="Proteomes" id="UP000185192"/>
    </source>
</evidence>
<sequence length="95" mass="10062">MGVPVITGTFLVLLTVIIFAPGFFGQGRFMLGAVATSGEADCFLTIARSATGYNNDGFAKQWQKIAAMAGSNDFLPLCRSAVFPATDVTRLGRQP</sequence>
<dbReference type="EMBL" id="FSQW01000002">
    <property type="protein sequence ID" value="SIN84358.1"/>
    <property type="molecule type" value="Genomic_DNA"/>
</dbReference>
<keyword evidence="1" id="KW-1133">Transmembrane helix</keyword>
<keyword evidence="1" id="KW-0472">Membrane</keyword>
<name>A0A1N6EMZ9_9SPHN</name>
<protein>
    <submittedName>
        <fullName evidence="2">Uncharacterized protein</fullName>
    </submittedName>
</protein>
<feature type="transmembrane region" description="Helical" evidence="1">
    <location>
        <begin position="6"/>
        <end position="24"/>
    </location>
</feature>
<reference evidence="3" key="1">
    <citation type="submission" date="2016-11" db="EMBL/GenBank/DDBJ databases">
        <authorList>
            <person name="Varghese N."/>
            <person name="Submissions S."/>
        </authorList>
    </citation>
    <scope>NUCLEOTIDE SEQUENCE [LARGE SCALE GENOMIC DNA]</scope>
    <source>
        <strain evidence="3">DSM 22363</strain>
    </source>
</reference>